<feature type="domain" description="MmeI-like DNA-methyltransferase" evidence="9">
    <location>
        <begin position="343"/>
        <end position="612"/>
    </location>
</feature>
<keyword evidence="11" id="KW-1185">Reference proteome</keyword>
<dbReference type="InterPro" id="IPR029063">
    <property type="entry name" value="SAM-dependent_MTases_sf"/>
</dbReference>
<feature type="domain" description="MmeI-like N-terminal" evidence="5">
    <location>
        <begin position="11"/>
        <end position="173"/>
    </location>
</feature>
<accession>A0ABZ0S9C5</accession>
<organism evidence="10 11">
    <name type="scientific">Thiorhodovibrio winogradskyi</name>
    <dbReference type="NCBI Taxonomy" id="77007"/>
    <lineage>
        <taxon>Bacteria</taxon>
        <taxon>Pseudomonadati</taxon>
        <taxon>Pseudomonadota</taxon>
        <taxon>Gammaproteobacteria</taxon>
        <taxon>Chromatiales</taxon>
        <taxon>Chromatiaceae</taxon>
        <taxon>Thiorhodovibrio</taxon>
    </lineage>
</organism>
<evidence type="ECO:0000259" key="6">
    <source>
        <dbReference type="Pfam" id="PF20465"/>
    </source>
</evidence>
<dbReference type="Gene3D" id="3.40.50.150">
    <property type="entry name" value="Vaccinia Virus protein VP39"/>
    <property type="match status" value="1"/>
</dbReference>
<dbReference type="Pfam" id="PF20466">
    <property type="entry name" value="MmeI_TRD"/>
    <property type="match status" value="1"/>
</dbReference>
<dbReference type="Proteomes" id="UP001432180">
    <property type="component" value="Chromosome"/>
</dbReference>
<dbReference type="Pfam" id="PF20464">
    <property type="entry name" value="MmeI_N"/>
    <property type="match status" value="1"/>
</dbReference>
<dbReference type="InterPro" id="IPR046818">
    <property type="entry name" value="MmeI_C"/>
</dbReference>
<reference evidence="10 11" key="1">
    <citation type="journal article" date="2023" name="Microorganisms">
        <title>Thiorhodovibrio frisius and Trv. litoralis spp. nov., Two Novel Members from a Clade of Fastidious Purple Sulfur Bacteria That Exhibit Unique Red-Shifted Light-Harvesting Capabilities.</title>
        <authorList>
            <person name="Methner A."/>
            <person name="Kuzyk S.B."/>
            <person name="Petersen J."/>
            <person name="Bauer S."/>
            <person name="Brinkmann H."/>
            <person name="Sichau K."/>
            <person name="Wanner G."/>
            <person name="Wolf J."/>
            <person name="Neumann-Schaal M."/>
            <person name="Henke P."/>
            <person name="Tank M."/>
            <person name="Sproer C."/>
            <person name="Bunk B."/>
            <person name="Overmann J."/>
        </authorList>
    </citation>
    <scope>NUCLEOTIDE SEQUENCE [LARGE SCALE GENOMIC DNA]</scope>
    <source>
        <strain evidence="10 11">DSM 6702</strain>
    </source>
</reference>
<feature type="domain" description="MmeI-like C-terminal" evidence="8">
    <location>
        <begin position="851"/>
        <end position="921"/>
    </location>
</feature>
<evidence type="ECO:0000259" key="8">
    <source>
        <dbReference type="Pfam" id="PF20467"/>
    </source>
</evidence>
<dbReference type="RefSeq" id="WP_328987555.1">
    <property type="nucleotide sequence ID" value="NZ_CP121472.1"/>
</dbReference>
<name>A0ABZ0S9C5_9GAMM</name>
<comment type="catalytic activity">
    <reaction evidence="4">
        <text>a 2'-deoxyadenosine in DNA + S-adenosyl-L-methionine = an N(6)-methyl-2'-deoxyadenosine in DNA + S-adenosyl-L-homocysteine + H(+)</text>
        <dbReference type="Rhea" id="RHEA:15197"/>
        <dbReference type="Rhea" id="RHEA-COMP:12418"/>
        <dbReference type="Rhea" id="RHEA-COMP:12419"/>
        <dbReference type="ChEBI" id="CHEBI:15378"/>
        <dbReference type="ChEBI" id="CHEBI:57856"/>
        <dbReference type="ChEBI" id="CHEBI:59789"/>
        <dbReference type="ChEBI" id="CHEBI:90615"/>
        <dbReference type="ChEBI" id="CHEBI:90616"/>
        <dbReference type="EC" id="2.1.1.72"/>
    </reaction>
</comment>
<evidence type="ECO:0000256" key="4">
    <source>
        <dbReference type="ARBA" id="ARBA00047942"/>
    </source>
</evidence>
<dbReference type="EMBL" id="CP121472">
    <property type="protein sequence ID" value="WPL17032.1"/>
    <property type="molecule type" value="Genomic_DNA"/>
</dbReference>
<evidence type="ECO:0000256" key="1">
    <source>
        <dbReference type="ARBA" id="ARBA00011900"/>
    </source>
</evidence>
<proteinExistence type="predicted"/>
<dbReference type="Pfam" id="PF20473">
    <property type="entry name" value="MmeI_Mtase"/>
    <property type="match status" value="1"/>
</dbReference>
<evidence type="ECO:0000313" key="11">
    <source>
        <dbReference type="Proteomes" id="UP001432180"/>
    </source>
</evidence>
<evidence type="ECO:0000259" key="9">
    <source>
        <dbReference type="Pfam" id="PF20473"/>
    </source>
</evidence>
<gene>
    <name evidence="10" type="ORF">Thiowin_02018</name>
</gene>
<evidence type="ECO:0000313" key="10">
    <source>
        <dbReference type="EMBL" id="WPL17032.1"/>
    </source>
</evidence>
<dbReference type="InterPro" id="IPR046819">
    <property type="entry name" value="MmeI_hel"/>
</dbReference>
<evidence type="ECO:0000256" key="2">
    <source>
        <dbReference type="ARBA" id="ARBA00022603"/>
    </source>
</evidence>
<dbReference type="InterPro" id="IPR046816">
    <property type="entry name" value="MmeI_Mtase"/>
</dbReference>
<dbReference type="PANTHER" id="PTHR33841:SF1">
    <property type="entry name" value="DNA METHYLTRANSFERASE A"/>
    <property type="match status" value="1"/>
</dbReference>
<dbReference type="SUPFAM" id="SSF53335">
    <property type="entry name" value="S-adenosyl-L-methionine-dependent methyltransferases"/>
    <property type="match status" value="1"/>
</dbReference>
<dbReference type="EC" id="2.1.1.72" evidence="1"/>
<dbReference type="InterPro" id="IPR050953">
    <property type="entry name" value="N4_N6_ade-DNA_methylase"/>
</dbReference>
<keyword evidence="2" id="KW-0489">Methyltransferase</keyword>
<dbReference type="PANTHER" id="PTHR33841">
    <property type="entry name" value="DNA METHYLTRANSFERASE YEEA-RELATED"/>
    <property type="match status" value="1"/>
</dbReference>
<evidence type="ECO:0000259" key="7">
    <source>
        <dbReference type="Pfam" id="PF20466"/>
    </source>
</evidence>
<dbReference type="Pfam" id="PF20467">
    <property type="entry name" value="MmeI_C"/>
    <property type="match status" value="1"/>
</dbReference>
<feature type="domain" description="MmeI-like helicase spacer" evidence="6">
    <location>
        <begin position="179"/>
        <end position="258"/>
    </location>
</feature>
<dbReference type="InterPro" id="IPR046820">
    <property type="entry name" value="MmeI_TRD"/>
</dbReference>
<sequence length="925" mass="104878">MRLTWTEIRTRAAAFARDWAGQGYEKGQTQLFYRDLFDVFGVPVRRVASFEEPVRKLGQKRGYIDLFWKGVLLVEQKSLGRDLTPAKEQAFSYFPGLKDVELPRYLLLSDFQSFELYDLEEDEQASFTLAELPEHVEKLGFILGVQKRRFKDQDPVNILASELLGRLHDALKAGGYLGHDLELFLVRLVFCLFADDTGIFEPRDSFQDCIEQRTREDGSDIGVLISSLFQLLNTPPEQRAPYLDADLARFPYVNGELFREPVLIPFFNAAMRQRLLEACAFDWSKISPAIFGSLFQSVMDRDERRRQGAHYTTEQNILKVIAPLFLDDLRAELDALKARRDTHRRKLLQAFQRRLGEMTFFDPACGCGNFLIITYRELRLLEIEVIRELRADSLASGQQELDAAELSLLDVDQFHGIEILEFPARIAETALWMMDHIMNTRLSLEFGQSYVRIPLRAAPRILNADALEMDWAEFLPPARCHILLGNPPFVGAKYQSAVQRAQVRRIAALGQSGGTLDYVSAWFLTAAEYLQAVPPRNRPRIGPRIGFVATNSVIQGEQVAQLWPRLFARGLEIAFAHRTFAWGSDARGKAHVHVVILGLTRSNEAPVRKRLFDYPDIKGEPHESALKALSPYLSDAGSLKDPHLVVRETPAPINGLPKLIIGSKPIDGGHYILSAAERAELLAAEPEAEPLLRPYIGSQEFLNGGERWILALQRVEPALLKRLPRVRERVAAVRAFRQQSKSKPTQQLAETPLLYHVNVIPTTPFLVIPEVSSERRDYVPIGWLEPPVIPSNLVRILEGATLPLFALLTSAMHMSWLRRIGGRLESRYRYSIGMVYNTFPLPQVGQDSLVKLEPLARAVLDARDEYPTATLADLYDSIGMPTRLRRAHQALDRAVDLLYRSGGFASERERVEHLLGRYEEMLHGG</sequence>
<evidence type="ECO:0000259" key="5">
    <source>
        <dbReference type="Pfam" id="PF20464"/>
    </source>
</evidence>
<feature type="domain" description="MmeI-like target recognition" evidence="7">
    <location>
        <begin position="642"/>
        <end position="843"/>
    </location>
</feature>
<evidence type="ECO:0000256" key="3">
    <source>
        <dbReference type="ARBA" id="ARBA00022679"/>
    </source>
</evidence>
<dbReference type="InterPro" id="IPR046817">
    <property type="entry name" value="MmeI_N"/>
</dbReference>
<protein>
    <recommendedName>
        <fullName evidence="1">site-specific DNA-methyltransferase (adenine-specific)</fullName>
        <ecNumber evidence="1">2.1.1.72</ecNumber>
    </recommendedName>
</protein>
<keyword evidence="3" id="KW-0808">Transferase</keyword>
<dbReference type="Pfam" id="PF20465">
    <property type="entry name" value="MmeI_hel"/>
    <property type="match status" value="1"/>
</dbReference>